<dbReference type="Proteomes" id="UP000515153">
    <property type="component" value="Unplaced"/>
</dbReference>
<protein>
    <submittedName>
        <fullName evidence="2">Uncharacterized protein</fullName>
    </submittedName>
</protein>
<proteinExistence type="predicted"/>
<reference evidence="2" key="2">
    <citation type="submission" date="2019-10" db="EMBL/GenBank/DDBJ databases">
        <authorList>
            <consortium name="NCBI Genome Project"/>
        </authorList>
    </citation>
    <scope>NUCLEOTIDE SEQUENCE</scope>
    <source>
        <strain evidence="2">NI907</strain>
    </source>
</reference>
<evidence type="ECO:0000313" key="2">
    <source>
        <dbReference type="RefSeq" id="XP_030987815.1"/>
    </source>
</evidence>
<sequence length="195" mass="22454">MLLFQKQTDTWPLLTVMDHKLLGHVAPSRANLWLSAPMFYFSVFLFSLSSFPTLCRIPTHPPPCQSMIPAQKKNWKKKKKNYTLSWNVLPRYLRSVDCLIRSHAEFGRAGPRPEPSPSKPNNRLLRWEKRCPTAASGFFFQAGVWRSGSIMSPPEPPSPSPKQALCKSELREIRKKKKKKKKPFICLHSLNNEPL</sequence>
<reference evidence="2" key="3">
    <citation type="submission" date="2025-08" db="UniProtKB">
        <authorList>
            <consortium name="RefSeq"/>
        </authorList>
    </citation>
    <scope>IDENTIFICATION</scope>
    <source>
        <strain evidence="2">NI907</strain>
    </source>
</reference>
<name>A0A6P8BKR7_PYRGI</name>
<reference evidence="2" key="1">
    <citation type="journal article" date="2019" name="Mol. Biol. Evol.">
        <title>Blast fungal genomes show frequent chromosomal changes, gene gains and losses, and effector gene turnover.</title>
        <authorList>
            <person name="Gomez Luciano L.B."/>
            <person name="Jason Tsai I."/>
            <person name="Chuma I."/>
            <person name="Tosa Y."/>
            <person name="Chen Y.H."/>
            <person name="Li J.Y."/>
            <person name="Li M.Y."/>
            <person name="Jade Lu M.Y."/>
            <person name="Nakayashiki H."/>
            <person name="Li W.H."/>
        </authorList>
    </citation>
    <scope>NUCLEOTIDE SEQUENCE</scope>
    <source>
        <strain evidence="2">NI907</strain>
    </source>
</reference>
<evidence type="ECO:0000313" key="1">
    <source>
        <dbReference type="Proteomes" id="UP000515153"/>
    </source>
</evidence>
<dbReference type="RefSeq" id="XP_030987815.1">
    <property type="nucleotide sequence ID" value="XM_031120292.1"/>
</dbReference>
<dbReference type="GeneID" id="41955206"/>
<keyword evidence="1" id="KW-1185">Reference proteome</keyword>
<dbReference type="KEGG" id="pgri:PgNI_00210"/>
<feature type="non-terminal residue" evidence="2">
    <location>
        <position position="195"/>
    </location>
</feature>
<organism evidence="1 2">
    <name type="scientific">Pyricularia grisea</name>
    <name type="common">Crabgrass-specific blast fungus</name>
    <name type="synonym">Magnaporthe grisea</name>
    <dbReference type="NCBI Taxonomy" id="148305"/>
    <lineage>
        <taxon>Eukaryota</taxon>
        <taxon>Fungi</taxon>
        <taxon>Dikarya</taxon>
        <taxon>Ascomycota</taxon>
        <taxon>Pezizomycotina</taxon>
        <taxon>Sordariomycetes</taxon>
        <taxon>Sordariomycetidae</taxon>
        <taxon>Magnaporthales</taxon>
        <taxon>Pyriculariaceae</taxon>
        <taxon>Pyricularia</taxon>
    </lineage>
</organism>
<gene>
    <name evidence="2" type="ORF">PgNI_00210</name>
</gene>
<accession>A0A6P8BKR7</accession>
<dbReference type="AlphaFoldDB" id="A0A6P8BKR7"/>